<accession>A0AA38HF31</accession>
<feature type="region of interest" description="Disordered" evidence="1">
    <location>
        <begin position="1"/>
        <end position="55"/>
    </location>
</feature>
<gene>
    <name evidence="2" type="ORF">MKK02DRAFT_29348</name>
</gene>
<proteinExistence type="predicted"/>
<dbReference type="GeneID" id="77727006"/>
<keyword evidence="3" id="KW-1185">Reference proteome</keyword>
<evidence type="ECO:0000256" key="1">
    <source>
        <dbReference type="SAM" id="MobiDB-lite"/>
    </source>
</evidence>
<sequence>MSKRSSALAALDDDEAYAPESVARSAPRPAKAPRKSAVKASTSTSKTTTTFAPSPVSPLLAYTPEDLADLPFYEVIEHFIELQSAYRRLESEKTSATASGSGSGATRSSMDEKEVEAMAKVFAKVMQSGITSQMKWQPSCRHKGKRFTCNGVVPNAQVFYKLFNLQEEKKVWKQKKIPLADFEKITGGLWASIRHGSLSVTSPEVTLKRDPETNGFTVPGLYGL</sequence>
<evidence type="ECO:0000313" key="3">
    <source>
        <dbReference type="Proteomes" id="UP001164286"/>
    </source>
</evidence>
<comment type="caution">
    <text evidence="2">The sequence shown here is derived from an EMBL/GenBank/DDBJ whole genome shotgun (WGS) entry which is preliminary data.</text>
</comment>
<dbReference type="RefSeq" id="XP_052949023.1">
    <property type="nucleotide sequence ID" value="XM_053087801.1"/>
</dbReference>
<feature type="compositionally biased region" description="Low complexity" evidence="1">
    <location>
        <begin position="38"/>
        <end position="54"/>
    </location>
</feature>
<dbReference type="AlphaFoldDB" id="A0AA38HF31"/>
<evidence type="ECO:0000313" key="2">
    <source>
        <dbReference type="EMBL" id="KAI9639246.1"/>
    </source>
</evidence>
<name>A0AA38HF31_9TREE</name>
<feature type="compositionally biased region" description="Low complexity" evidence="1">
    <location>
        <begin position="1"/>
        <end position="10"/>
    </location>
</feature>
<dbReference type="EMBL" id="JAKWFO010000001">
    <property type="protein sequence ID" value="KAI9639246.1"/>
    <property type="molecule type" value="Genomic_DNA"/>
</dbReference>
<organism evidence="2 3">
    <name type="scientific">Dioszegia hungarica</name>
    <dbReference type="NCBI Taxonomy" id="4972"/>
    <lineage>
        <taxon>Eukaryota</taxon>
        <taxon>Fungi</taxon>
        <taxon>Dikarya</taxon>
        <taxon>Basidiomycota</taxon>
        <taxon>Agaricomycotina</taxon>
        <taxon>Tremellomycetes</taxon>
        <taxon>Tremellales</taxon>
        <taxon>Bulleribasidiaceae</taxon>
        <taxon>Dioszegia</taxon>
    </lineage>
</organism>
<protein>
    <submittedName>
        <fullName evidence="2">Uncharacterized protein</fullName>
    </submittedName>
</protein>
<dbReference type="Proteomes" id="UP001164286">
    <property type="component" value="Unassembled WGS sequence"/>
</dbReference>
<reference evidence="2" key="1">
    <citation type="journal article" date="2022" name="G3 (Bethesda)">
        <title>High quality genome of the basidiomycete yeast Dioszegia hungarica PDD-24b-2 isolated from cloud water.</title>
        <authorList>
            <person name="Jarrige D."/>
            <person name="Haridas S."/>
            <person name="Bleykasten-Grosshans C."/>
            <person name="Joly M."/>
            <person name="Nadalig T."/>
            <person name="Sancelme M."/>
            <person name="Vuilleumier S."/>
            <person name="Grigoriev I.V."/>
            <person name="Amato P."/>
            <person name="Bringel F."/>
        </authorList>
    </citation>
    <scope>NUCLEOTIDE SEQUENCE</scope>
    <source>
        <strain evidence="2">PDD-24b-2</strain>
    </source>
</reference>